<keyword evidence="3" id="KW-0272">Extracellular matrix</keyword>
<evidence type="ECO:0000256" key="3">
    <source>
        <dbReference type="ARBA" id="ARBA00022530"/>
    </source>
</evidence>
<comment type="subcellular location">
    <subcellularLocation>
        <location evidence="1">Secreted</location>
        <location evidence="1">Extracellular space</location>
        <location evidence="1">Extracellular matrix</location>
    </subcellularLocation>
</comment>
<dbReference type="SUPFAM" id="SSF49842">
    <property type="entry name" value="TNF-like"/>
    <property type="match status" value="1"/>
</dbReference>
<evidence type="ECO:0000256" key="5">
    <source>
        <dbReference type="SAM" id="Phobius"/>
    </source>
</evidence>
<keyword evidence="8" id="KW-1185">Reference proteome</keyword>
<name>A0A9D3QEQ6_MEGAT</name>
<dbReference type="InterPro" id="IPR050392">
    <property type="entry name" value="Collagen/C1q_domain"/>
</dbReference>
<gene>
    <name evidence="7" type="ORF">MATL_G00043100</name>
</gene>
<evidence type="ECO:0000256" key="2">
    <source>
        <dbReference type="ARBA" id="ARBA00022525"/>
    </source>
</evidence>
<proteinExistence type="predicted"/>
<sequence length="252" mass="26588">MLIVILEGLSLIAQRAWLSAMMLVHVVALVGVLVSLVTPSVADTCRGYPGVPGIPGKHGTHGKDGVKGEKGDQGDDFLLAKGQKGEPGLPGPPGRSGIQGDPGMPGVPGLPGPKGERGTGMVATTSKKSFFSFKKRSNRAPTKDQPIRFDFSLADGDTLHNGEFHCEIKGCYFFTYHVTGRTLVCLNIKKGTETMVGFCDSGERGYLVTSGSVVLQLNVGDKVSVQTTENNLVMGTEGADSIFTGFLLFPMS</sequence>
<dbReference type="PROSITE" id="PS50871">
    <property type="entry name" value="C1Q"/>
    <property type="match status" value="1"/>
</dbReference>
<reference evidence="7" key="1">
    <citation type="submission" date="2021-01" db="EMBL/GenBank/DDBJ databases">
        <authorList>
            <person name="Zahm M."/>
            <person name="Roques C."/>
            <person name="Cabau C."/>
            <person name="Klopp C."/>
            <person name="Donnadieu C."/>
            <person name="Jouanno E."/>
            <person name="Lampietro C."/>
            <person name="Louis A."/>
            <person name="Herpin A."/>
            <person name="Echchiki A."/>
            <person name="Berthelot C."/>
            <person name="Parey E."/>
            <person name="Roest-Crollius H."/>
            <person name="Braasch I."/>
            <person name="Postlethwait J."/>
            <person name="Bobe J."/>
            <person name="Montfort J."/>
            <person name="Bouchez O."/>
            <person name="Begum T."/>
            <person name="Mejri S."/>
            <person name="Adams A."/>
            <person name="Chen W.-J."/>
            <person name="Guiguen Y."/>
        </authorList>
    </citation>
    <scope>NUCLEOTIDE SEQUENCE</scope>
    <source>
        <strain evidence="7">YG-15Mar2019-1</strain>
        <tissue evidence="7">Brain</tissue>
    </source>
</reference>
<dbReference type="EMBL" id="JAFDVH010000003">
    <property type="protein sequence ID" value="KAG7483890.1"/>
    <property type="molecule type" value="Genomic_DNA"/>
</dbReference>
<dbReference type="InterPro" id="IPR008983">
    <property type="entry name" value="Tumour_necrosis_fac-like_dom"/>
</dbReference>
<evidence type="ECO:0000256" key="4">
    <source>
        <dbReference type="SAM" id="MobiDB-lite"/>
    </source>
</evidence>
<feature type="transmembrane region" description="Helical" evidence="5">
    <location>
        <begin position="16"/>
        <end position="37"/>
    </location>
</feature>
<dbReference type="PRINTS" id="PR00007">
    <property type="entry name" value="COMPLEMNTC1Q"/>
</dbReference>
<protein>
    <recommendedName>
        <fullName evidence="6">C1q domain-containing protein</fullName>
    </recommendedName>
</protein>
<keyword evidence="2" id="KW-0964">Secreted</keyword>
<evidence type="ECO:0000313" key="7">
    <source>
        <dbReference type="EMBL" id="KAG7483890.1"/>
    </source>
</evidence>
<feature type="region of interest" description="Disordered" evidence="4">
    <location>
        <begin position="53"/>
        <end position="121"/>
    </location>
</feature>
<evidence type="ECO:0000259" key="6">
    <source>
        <dbReference type="PROSITE" id="PS50871"/>
    </source>
</evidence>
<dbReference type="AlphaFoldDB" id="A0A9D3QEQ6"/>
<organism evidence="7 8">
    <name type="scientific">Megalops atlanticus</name>
    <name type="common">Tarpon</name>
    <name type="synonym">Clupea gigantea</name>
    <dbReference type="NCBI Taxonomy" id="7932"/>
    <lineage>
        <taxon>Eukaryota</taxon>
        <taxon>Metazoa</taxon>
        <taxon>Chordata</taxon>
        <taxon>Craniata</taxon>
        <taxon>Vertebrata</taxon>
        <taxon>Euteleostomi</taxon>
        <taxon>Actinopterygii</taxon>
        <taxon>Neopterygii</taxon>
        <taxon>Teleostei</taxon>
        <taxon>Elopiformes</taxon>
        <taxon>Megalopidae</taxon>
        <taxon>Megalops</taxon>
    </lineage>
</organism>
<dbReference type="Pfam" id="PF00386">
    <property type="entry name" value="C1q"/>
    <property type="match status" value="1"/>
</dbReference>
<evidence type="ECO:0000256" key="1">
    <source>
        <dbReference type="ARBA" id="ARBA00004498"/>
    </source>
</evidence>
<dbReference type="PANTHER" id="PTHR15427:SF43">
    <property type="entry name" value="COMPLEMENT COMPONENT 1, Q SUBCOMPONENT, B CHAIN PRECURSOR"/>
    <property type="match status" value="1"/>
</dbReference>
<dbReference type="Proteomes" id="UP001046870">
    <property type="component" value="Chromosome 3"/>
</dbReference>
<evidence type="ECO:0000313" key="8">
    <source>
        <dbReference type="Proteomes" id="UP001046870"/>
    </source>
</evidence>
<feature type="domain" description="C1q" evidence="6">
    <location>
        <begin position="124"/>
        <end position="252"/>
    </location>
</feature>
<dbReference type="Gene3D" id="2.60.120.40">
    <property type="match status" value="1"/>
</dbReference>
<dbReference type="InterPro" id="IPR001073">
    <property type="entry name" value="C1q_dom"/>
</dbReference>
<accession>A0A9D3QEQ6</accession>
<feature type="compositionally biased region" description="Basic and acidic residues" evidence="4">
    <location>
        <begin position="61"/>
        <end position="73"/>
    </location>
</feature>
<keyword evidence="5" id="KW-0812">Transmembrane</keyword>
<dbReference type="SMART" id="SM00110">
    <property type="entry name" value="C1Q"/>
    <property type="match status" value="1"/>
</dbReference>
<keyword evidence="5" id="KW-1133">Transmembrane helix</keyword>
<comment type="caution">
    <text evidence="7">The sequence shown here is derived from an EMBL/GenBank/DDBJ whole genome shotgun (WGS) entry which is preliminary data.</text>
</comment>
<dbReference type="PANTHER" id="PTHR15427">
    <property type="entry name" value="EMILIN ELASTIN MICROFIBRIL INTERFACE-LOCATED PROTEIN ELASTIN MICROFIBRIL INTERFACER"/>
    <property type="match status" value="1"/>
</dbReference>
<keyword evidence="5" id="KW-0472">Membrane</keyword>
<dbReference type="OrthoDB" id="8964326at2759"/>